<dbReference type="PROSITE" id="PS51766">
    <property type="entry name" value="DOCKERIN"/>
    <property type="match status" value="1"/>
</dbReference>
<feature type="region of interest" description="Disordered" evidence="1">
    <location>
        <begin position="66"/>
        <end position="88"/>
    </location>
</feature>
<dbReference type="InterPro" id="IPR016134">
    <property type="entry name" value="Dockerin_dom"/>
</dbReference>
<dbReference type="SUPFAM" id="SSF63446">
    <property type="entry name" value="Type I dockerin domain"/>
    <property type="match status" value="1"/>
</dbReference>
<sequence>MPILKFKKGIIHVGVIVFALVGLTVFASATILAKPDPNDPLRGIDREELRSRICQMFPWGRACGGASDSRTGAARDPNRRKPGPCFPMGSVNHDSYVDKGDASIIKKYVKGTYSKSPIKPEYLANADVNADGSITDADAQLIIQYVEGTVTTFPACNNGETNQGTTSPTTPSTNPPSGGQPGQGTQAQSEYTYKGRACNSDAVRTWLAAMSAKRGRELNFGDTSTKYAGINWNEKSFGGLFEDERRGITTACQGAQVLFAPTAPAYPAARGGVQVFPGVYQTAPTTIMSVGSVYPNLRTIAGAWSEFYAQDNSAFWAVVSSRQAIAHVLRDVQQNRSGPNGSTVAAIGQAAAAINDTYSSHSLLPDWVVCWGGKQWAPPDYVRPGYWRDPHDDLINGTPCSLPQAVRDWGRNSKQIFAPIAL</sequence>
<dbReference type="Proteomes" id="UP000179227">
    <property type="component" value="Unassembled WGS sequence"/>
</dbReference>
<protein>
    <recommendedName>
        <fullName evidence="2">Dockerin domain-containing protein</fullName>
    </recommendedName>
</protein>
<comment type="caution">
    <text evidence="3">The sequence shown here is derived from an EMBL/GenBank/DDBJ whole genome shotgun (WGS) entry which is preliminary data.</text>
</comment>
<evidence type="ECO:0000313" key="3">
    <source>
        <dbReference type="EMBL" id="OGE10560.1"/>
    </source>
</evidence>
<evidence type="ECO:0000313" key="4">
    <source>
        <dbReference type="Proteomes" id="UP000179227"/>
    </source>
</evidence>
<dbReference type="InterPro" id="IPR036439">
    <property type="entry name" value="Dockerin_dom_sf"/>
</dbReference>
<dbReference type="GO" id="GO:0000272">
    <property type="term" value="P:polysaccharide catabolic process"/>
    <property type="evidence" value="ECO:0007669"/>
    <property type="project" value="InterPro"/>
</dbReference>
<dbReference type="InterPro" id="IPR002105">
    <property type="entry name" value="Dockerin_1_rpt"/>
</dbReference>
<dbReference type="Pfam" id="PF00404">
    <property type="entry name" value="Dockerin_1"/>
    <property type="match status" value="1"/>
</dbReference>
<feature type="region of interest" description="Disordered" evidence="1">
    <location>
        <begin position="156"/>
        <end position="190"/>
    </location>
</feature>
<gene>
    <name evidence="3" type="ORF">A3A60_02290</name>
</gene>
<feature type="compositionally biased region" description="Low complexity" evidence="1">
    <location>
        <begin position="161"/>
        <end position="189"/>
    </location>
</feature>
<proteinExistence type="predicted"/>
<dbReference type="AlphaFoldDB" id="A0A1F5I2K0"/>
<name>A0A1F5I2K0_9BACT</name>
<evidence type="ECO:0000259" key="2">
    <source>
        <dbReference type="PROSITE" id="PS51766"/>
    </source>
</evidence>
<reference evidence="3 4" key="1">
    <citation type="journal article" date="2016" name="Nat. Commun.">
        <title>Thousands of microbial genomes shed light on interconnected biogeochemical processes in an aquifer system.</title>
        <authorList>
            <person name="Anantharaman K."/>
            <person name="Brown C.T."/>
            <person name="Hug L.A."/>
            <person name="Sharon I."/>
            <person name="Castelle C.J."/>
            <person name="Probst A.J."/>
            <person name="Thomas B.C."/>
            <person name="Singh A."/>
            <person name="Wilkins M.J."/>
            <person name="Karaoz U."/>
            <person name="Brodie E.L."/>
            <person name="Williams K.H."/>
            <person name="Hubbard S.S."/>
            <person name="Banfield J.F."/>
        </authorList>
    </citation>
    <scope>NUCLEOTIDE SEQUENCE [LARGE SCALE GENOMIC DNA]</scope>
</reference>
<dbReference type="Gene3D" id="1.10.1330.10">
    <property type="entry name" value="Dockerin domain"/>
    <property type="match status" value="1"/>
</dbReference>
<organism evidence="3 4">
    <name type="scientific">Candidatus Curtissbacteria bacterium RIFCSPLOWO2_01_FULL_42_26</name>
    <dbReference type="NCBI Taxonomy" id="1797729"/>
    <lineage>
        <taxon>Bacteria</taxon>
        <taxon>Candidatus Curtissiibacteriota</taxon>
    </lineage>
</organism>
<dbReference type="GO" id="GO:0004553">
    <property type="term" value="F:hydrolase activity, hydrolyzing O-glycosyl compounds"/>
    <property type="evidence" value="ECO:0007669"/>
    <property type="project" value="InterPro"/>
</dbReference>
<dbReference type="STRING" id="1797729.A3A60_02290"/>
<dbReference type="CDD" id="cd14256">
    <property type="entry name" value="Dockerin_I"/>
    <property type="match status" value="1"/>
</dbReference>
<evidence type="ECO:0000256" key="1">
    <source>
        <dbReference type="SAM" id="MobiDB-lite"/>
    </source>
</evidence>
<feature type="domain" description="Dockerin" evidence="2">
    <location>
        <begin position="84"/>
        <end position="155"/>
    </location>
</feature>
<accession>A0A1F5I2K0</accession>
<dbReference type="EMBL" id="MFBS01000009">
    <property type="protein sequence ID" value="OGE10560.1"/>
    <property type="molecule type" value="Genomic_DNA"/>
</dbReference>